<dbReference type="GO" id="GO:0005509">
    <property type="term" value="F:calcium ion binding"/>
    <property type="evidence" value="ECO:0007669"/>
    <property type="project" value="InterPro"/>
</dbReference>
<reference evidence="4" key="1">
    <citation type="submission" date="2019-02" db="EMBL/GenBank/DDBJ databases">
        <authorList>
            <person name="Gruber-Vodicka R. H."/>
            <person name="Seah K. B. B."/>
        </authorList>
    </citation>
    <scope>NUCLEOTIDE SEQUENCE</scope>
    <source>
        <strain evidence="3">BECK_S312</strain>
        <strain evidence="4">BECK_S426</strain>
    </source>
</reference>
<accession>A0A450XL86</accession>
<dbReference type="InterPro" id="IPR013783">
    <property type="entry name" value="Ig-like_fold"/>
</dbReference>
<protein>
    <recommendedName>
        <fullName evidence="2">Dystroglycan-type cadherin-like domain-containing protein</fullName>
    </recommendedName>
</protein>
<evidence type="ECO:0000313" key="3">
    <source>
        <dbReference type="EMBL" id="VFK13924.1"/>
    </source>
</evidence>
<feature type="compositionally biased region" description="Acidic residues" evidence="1">
    <location>
        <begin position="788"/>
        <end position="797"/>
    </location>
</feature>
<evidence type="ECO:0000313" key="4">
    <source>
        <dbReference type="EMBL" id="VFK30095.1"/>
    </source>
</evidence>
<feature type="compositionally biased region" description="Pro residues" evidence="1">
    <location>
        <begin position="775"/>
        <end position="786"/>
    </location>
</feature>
<dbReference type="SUPFAM" id="SSF49313">
    <property type="entry name" value="Cadherin-like"/>
    <property type="match status" value="1"/>
</dbReference>
<dbReference type="Gene3D" id="2.60.40.10">
    <property type="entry name" value="Immunoglobulins"/>
    <property type="match status" value="1"/>
</dbReference>
<name>A0A450XL86_9GAMM</name>
<feature type="region of interest" description="Disordered" evidence="1">
    <location>
        <begin position="756"/>
        <end position="819"/>
    </location>
</feature>
<dbReference type="EMBL" id="CAADFP010000102">
    <property type="protein sequence ID" value="VFK30095.1"/>
    <property type="molecule type" value="Genomic_DNA"/>
</dbReference>
<dbReference type="EMBL" id="CAADFM010000096">
    <property type="protein sequence ID" value="VFK13924.1"/>
    <property type="molecule type" value="Genomic_DNA"/>
</dbReference>
<sequence length="1034" mass="113055">MRKEVNMGLGEMPTGGYFGLLALESRIMFDGSGTDLGEVVYNQNDPNQGGVSVVKESFTGTIFPGNKSLGHSKDNYIRFSLANKQEYDTFYLKSSEKNSNNSYSENAILVGDDKIKDYDKDKDKILDLNLWADLDEKGTKGWRKIGWVTGQNTTDLKIYLFREEFANHDFDKPIEGPNAEGGWTIVGGSLAPGMIGPTIDGKHTVMPHPNTRLPSDHPDYLASADDAQAVVDLHRKLRIEVPSFVRDSEGKMGNWDFERRNYVFKDGRANKALYMESRSIGVQHGGGRVYGPYAYSDELQLFKGEVFTFDYQEGVAGDPGDTGKLFSYLLNMDNGKTIILDRLTENDPTTDAMTRDAEHRKYSDGTLSGWKEWRVPITETGRYRLVSVVYAFDESGGGQTGYNVALDDLGVEMSTTVLDAIVRQVRYEKNTDEFVVPSMDLDQDPRKITISAKFKDGVEREVASGTLDFVEPPTIRPFGDVSNQVVDKGDGLLLFENPDHHDFSVGKLQIAGQRSDSYLFIRNQGNEAKQIGFDKDTKKITYGGKTIGKVDGVDDKGRGKHLHISFQAGATPESVEALLRNVVCTSSNVSANGIIARGLTERDGASYDDITQDNKLTYEISKPRDTPFKDVSSQVIDKGDGLLLFENPDRGPYFSNGYLWINYGPSERRGSGSNLFIGNQGNGPGQIGLDGTKITYEGKTIGEVDATENGKDGKPLRIVFQEGVTPGSVQALLRNVTYIAPFKVSAVDVTAQLTDNDGGVYDVTQGNKRTTELPGEPPSGPEPPESPIGDDGDDGDDGPTTSQPPSSPRPIYRPSVGRGASDQFLSHRAGILGRSGIYGFRIFGGSGSGESGRFDASVSESRAPLQCYDTNGHTISVGRGMEDQFIDRERFQFRIPIGAFIHTNSKAEVEFQATMEDGSALPDWIGFESTVGIFTGEVPDDWDKDVFTLRIIARDIYSGCEAGTTFDLRVAREEGSADAPDNPDIGDKYHGKRNALVSAGGGDRLGLSAQLAARGRSGFEMRQTAFIAMMSGNG</sequence>
<dbReference type="SMART" id="SM00736">
    <property type="entry name" value="CADG"/>
    <property type="match status" value="1"/>
</dbReference>
<evidence type="ECO:0000256" key="1">
    <source>
        <dbReference type="SAM" id="MobiDB-lite"/>
    </source>
</evidence>
<dbReference type="InterPro" id="IPR015919">
    <property type="entry name" value="Cadherin-like_sf"/>
</dbReference>
<proteinExistence type="predicted"/>
<dbReference type="AlphaFoldDB" id="A0A450XL86"/>
<dbReference type="GO" id="GO:0016020">
    <property type="term" value="C:membrane"/>
    <property type="evidence" value="ECO:0007669"/>
    <property type="project" value="InterPro"/>
</dbReference>
<feature type="domain" description="Dystroglycan-type cadherin-like" evidence="2">
    <location>
        <begin position="881"/>
        <end position="977"/>
    </location>
</feature>
<feature type="compositionally biased region" description="Low complexity" evidence="1">
    <location>
        <begin position="798"/>
        <end position="815"/>
    </location>
</feature>
<gene>
    <name evidence="3" type="ORF">BECKLPF1236A_GA0070988_100963</name>
    <name evidence="4" type="ORF">BECKLPF1236C_GA0070990_101023</name>
</gene>
<evidence type="ECO:0000259" key="2">
    <source>
        <dbReference type="SMART" id="SM00736"/>
    </source>
</evidence>
<dbReference type="InterPro" id="IPR006644">
    <property type="entry name" value="Cadg"/>
</dbReference>
<organism evidence="4">
    <name type="scientific">Candidatus Kentrum sp. LPFa</name>
    <dbReference type="NCBI Taxonomy" id="2126335"/>
    <lineage>
        <taxon>Bacteria</taxon>
        <taxon>Pseudomonadati</taxon>
        <taxon>Pseudomonadota</taxon>
        <taxon>Gammaproteobacteria</taxon>
        <taxon>Candidatus Kentrum</taxon>
    </lineage>
</organism>